<dbReference type="AlphaFoldDB" id="A0A2U1J0H8"/>
<reference evidence="2 3" key="1">
    <citation type="journal article" date="2018" name="MBio">
        <title>Comparative Genomics Reveals the Core Gene Toolbox for the Fungus-Insect Symbiosis.</title>
        <authorList>
            <person name="Wang Y."/>
            <person name="Stata M."/>
            <person name="Wang W."/>
            <person name="Stajich J.E."/>
            <person name="White M.M."/>
            <person name="Moncalvo J.M."/>
        </authorList>
    </citation>
    <scope>NUCLEOTIDE SEQUENCE [LARGE SCALE GENOMIC DNA]</scope>
    <source>
        <strain evidence="2 3">AUS-126-30</strain>
    </source>
</reference>
<organism evidence="2 3">
    <name type="scientific">Smittium angustum</name>
    <dbReference type="NCBI Taxonomy" id="133377"/>
    <lineage>
        <taxon>Eukaryota</taxon>
        <taxon>Fungi</taxon>
        <taxon>Fungi incertae sedis</taxon>
        <taxon>Zoopagomycota</taxon>
        <taxon>Kickxellomycotina</taxon>
        <taxon>Harpellomycetes</taxon>
        <taxon>Harpellales</taxon>
        <taxon>Legeriomycetaceae</taxon>
        <taxon>Smittium</taxon>
    </lineage>
</organism>
<name>A0A2U1J0H8_SMIAN</name>
<feature type="region of interest" description="Disordered" evidence="1">
    <location>
        <begin position="192"/>
        <end position="241"/>
    </location>
</feature>
<dbReference type="EMBL" id="MBFU01000535">
    <property type="protein sequence ID" value="PVZ98580.1"/>
    <property type="molecule type" value="Genomic_DNA"/>
</dbReference>
<accession>A0A2U1J0H8</accession>
<dbReference type="Proteomes" id="UP000245591">
    <property type="component" value="Unassembled WGS sequence"/>
</dbReference>
<comment type="caution">
    <text evidence="2">The sequence shown here is derived from an EMBL/GenBank/DDBJ whole genome shotgun (WGS) entry which is preliminary data.</text>
</comment>
<evidence type="ECO:0000313" key="2">
    <source>
        <dbReference type="EMBL" id="PVZ98580.1"/>
    </source>
</evidence>
<evidence type="ECO:0000256" key="1">
    <source>
        <dbReference type="SAM" id="MobiDB-lite"/>
    </source>
</evidence>
<feature type="compositionally biased region" description="Basic residues" evidence="1">
    <location>
        <begin position="508"/>
        <end position="518"/>
    </location>
</feature>
<evidence type="ECO:0000313" key="3">
    <source>
        <dbReference type="Proteomes" id="UP000245591"/>
    </source>
</evidence>
<gene>
    <name evidence="2" type="ORF">BB558_005417</name>
</gene>
<keyword evidence="3" id="KW-1185">Reference proteome</keyword>
<feature type="compositionally biased region" description="Low complexity" evidence="1">
    <location>
        <begin position="519"/>
        <end position="532"/>
    </location>
</feature>
<protein>
    <submittedName>
        <fullName evidence="2">Uncharacterized protein</fullName>
    </submittedName>
</protein>
<feature type="compositionally biased region" description="Basic and acidic residues" evidence="1">
    <location>
        <begin position="209"/>
        <end position="218"/>
    </location>
</feature>
<proteinExistence type="predicted"/>
<feature type="compositionally biased region" description="Polar residues" evidence="1">
    <location>
        <begin position="219"/>
        <end position="240"/>
    </location>
</feature>
<feature type="region of interest" description="Disordered" evidence="1">
    <location>
        <begin position="498"/>
        <end position="532"/>
    </location>
</feature>
<sequence>MSYCSLSKYLKQKFYKDGPFLELLLKDYVEECRMTSLDNDSIKLDLEKIKNEYVHNHIKMSTFAPFGDVLNMAIDVGKFESLHSGLINFSSVLLSIVSEIAKVCQNNAKEKARLEYLESGDITEGTKNTFVRQSNRVRHSTGNIEKAPPAHPASLVNLVSESASNINKSMLRMRSFQPNDIERNQAISVINPIEIDSDSDNGTTSSVNKHVDNSRNSKDSSQTSIPDSVNNQNTSANPGSIETRVVTPINQESYQFYNLIPGFEEVLKVYSDFINCILLLHRFMNQAKKIIYSFPTSDRNIILNTKILSRNYTPTAINNNSIDGNANNKPSPDFKRYVTTPSEDWYTLRLNSEFIDTISFDLYCRLLSTFGQFRNTFDVKSTRDLNSQIQMFLQELYFQYNSNGILIDDVFKDKDSIPPDLFKSSANTKGTTTKPSFGITGYLSGGGLLGQIPTVPNIYMEEQIKPKFAIFNKQKFSSHINQLLDVAHKEKIIEMMAKLKELESPPKPPKKRSGHVRRSSAASSVGSNSDRG</sequence>